<accession>A0ABV2AZ03</accession>
<sequence>MASSLSWLDFDHAARERSQALLAFFNEPGTRDELGIGNIRDALADRLFPGTSTIQTRLRYMLLVPWVYQQLEVERVPGARFPERARQLEIELIGALIANGSSEEGSHHSIIGAASRASLQRLPSSVYWAGLGRWGIRQFAGSQNDYHQSIDPIYAARRAVGRKDNGELDGLSTTTWHPKLPNPSPRFPSQESLRLTRQEAEFLRDQVLQTHRGSYLAWLIGLAIPDDSAFPWEYTRAADLPPEIADNVRQARLFSRLMHGASLLYNLLLARLQSSEYWIKAHGEALARWQEGTNWAELADWDLDQFFEQISFTGYRIHGGAQTFVKQWRDTACKHRNDIAQDTDAAALVRNREIALKKSLSRFTNPSALARWSGSSGGSALEYRWTTVRQYLWDLRQGLDSES</sequence>
<evidence type="ECO:0000313" key="3">
    <source>
        <dbReference type="Proteomes" id="UP001460888"/>
    </source>
</evidence>
<gene>
    <name evidence="2" type="ORF">SADO_06412</name>
</gene>
<dbReference type="InterPro" id="IPR045941">
    <property type="entry name" value="DUF6361"/>
</dbReference>
<dbReference type="Pfam" id="PF19888">
    <property type="entry name" value="DUF6361"/>
    <property type="match status" value="1"/>
</dbReference>
<dbReference type="Proteomes" id="UP001460888">
    <property type="component" value="Unassembled WGS sequence"/>
</dbReference>
<proteinExistence type="predicted"/>
<evidence type="ECO:0000256" key="1">
    <source>
        <dbReference type="SAM" id="MobiDB-lite"/>
    </source>
</evidence>
<name>A0ABV2AZ03_9GAMM</name>
<dbReference type="EMBL" id="APND01000002">
    <property type="protein sequence ID" value="MES1928865.1"/>
    <property type="molecule type" value="Genomic_DNA"/>
</dbReference>
<feature type="region of interest" description="Disordered" evidence="1">
    <location>
        <begin position="171"/>
        <end position="190"/>
    </location>
</feature>
<protein>
    <submittedName>
        <fullName evidence="2">Uncharacterized protein</fullName>
    </submittedName>
</protein>
<dbReference type="RefSeq" id="WP_353110252.1">
    <property type="nucleotide sequence ID" value="NZ_APND01000002.1"/>
</dbReference>
<organism evidence="2 3">
    <name type="scientific">Salinisphaera dokdonensis CL-ES53</name>
    <dbReference type="NCBI Taxonomy" id="1304272"/>
    <lineage>
        <taxon>Bacteria</taxon>
        <taxon>Pseudomonadati</taxon>
        <taxon>Pseudomonadota</taxon>
        <taxon>Gammaproteobacteria</taxon>
        <taxon>Salinisphaerales</taxon>
        <taxon>Salinisphaeraceae</taxon>
        <taxon>Salinisphaera</taxon>
    </lineage>
</organism>
<keyword evidence="3" id="KW-1185">Reference proteome</keyword>
<evidence type="ECO:0000313" key="2">
    <source>
        <dbReference type="EMBL" id="MES1928865.1"/>
    </source>
</evidence>
<reference evidence="2 3" key="1">
    <citation type="submission" date="2013-03" db="EMBL/GenBank/DDBJ databases">
        <title>Salinisphaera dokdonensis CL-ES53 Genome Sequencing.</title>
        <authorList>
            <person name="Li C."/>
            <person name="Lai Q."/>
            <person name="Shao Z."/>
        </authorList>
    </citation>
    <scope>NUCLEOTIDE SEQUENCE [LARGE SCALE GENOMIC DNA]</scope>
    <source>
        <strain evidence="2 3">CL-ES53</strain>
    </source>
</reference>
<comment type="caution">
    <text evidence="2">The sequence shown here is derived from an EMBL/GenBank/DDBJ whole genome shotgun (WGS) entry which is preliminary data.</text>
</comment>